<name>A0A1Y2K311_9PROT</name>
<protein>
    <submittedName>
        <fullName evidence="2">Uncharacterized protein</fullName>
    </submittedName>
</protein>
<organism evidence="2 3">
    <name type="scientific">Magnetofaba australis IT-1</name>
    <dbReference type="NCBI Taxonomy" id="1434232"/>
    <lineage>
        <taxon>Bacteria</taxon>
        <taxon>Pseudomonadati</taxon>
        <taxon>Pseudomonadota</taxon>
        <taxon>Magnetococcia</taxon>
        <taxon>Magnetococcales</taxon>
        <taxon>Magnetococcaceae</taxon>
        <taxon>Magnetofaba</taxon>
    </lineage>
</organism>
<evidence type="ECO:0000256" key="1">
    <source>
        <dbReference type="SAM" id="Phobius"/>
    </source>
</evidence>
<comment type="caution">
    <text evidence="2">The sequence shown here is derived from an EMBL/GenBank/DDBJ whole genome shotgun (WGS) entry which is preliminary data.</text>
</comment>
<evidence type="ECO:0000313" key="2">
    <source>
        <dbReference type="EMBL" id="OSM02342.1"/>
    </source>
</evidence>
<accession>A0A1Y2K311</accession>
<dbReference type="Proteomes" id="UP000194003">
    <property type="component" value="Unassembled WGS sequence"/>
</dbReference>
<keyword evidence="1" id="KW-1133">Transmembrane helix</keyword>
<sequence>MPNSPKHLFKRSILIPIASVAILGLTLGGILTMGDIIAEDAALGPVKAAGWVLGPVFLVLGLVYWLSHVKKCPNCGKILWWKKQQTHK</sequence>
<evidence type="ECO:0000313" key="3">
    <source>
        <dbReference type="Proteomes" id="UP000194003"/>
    </source>
</evidence>
<keyword evidence="1" id="KW-0472">Membrane</keyword>
<dbReference type="EMBL" id="LVJN01000020">
    <property type="protein sequence ID" value="OSM02342.1"/>
    <property type="molecule type" value="Genomic_DNA"/>
</dbReference>
<feature type="transmembrane region" description="Helical" evidence="1">
    <location>
        <begin position="12"/>
        <end position="36"/>
    </location>
</feature>
<keyword evidence="1" id="KW-0812">Transmembrane</keyword>
<dbReference type="AlphaFoldDB" id="A0A1Y2K311"/>
<gene>
    <name evidence="2" type="ORF">MAIT1_02469</name>
</gene>
<dbReference type="RefSeq" id="WP_085444823.1">
    <property type="nucleotide sequence ID" value="NZ_LVJN01000020.1"/>
</dbReference>
<feature type="transmembrane region" description="Helical" evidence="1">
    <location>
        <begin position="48"/>
        <end position="67"/>
    </location>
</feature>
<keyword evidence="3" id="KW-1185">Reference proteome</keyword>
<proteinExistence type="predicted"/>
<reference evidence="2 3" key="1">
    <citation type="journal article" date="2016" name="BMC Genomics">
        <title>Combined genomic and structural analyses of a cultured magnetotactic bacterium reveals its niche adaptation to a dynamic environment.</title>
        <authorList>
            <person name="Araujo A.C."/>
            <person name="Morillo V."/>
            <person name="Cypriano J."/>
            <person name="Teixeira L.C."/>
            <person name="Leao P."/>
            <person name="Lyra S."/>
            <person name="Almeida L.G."/>
            <person name="Bazylinski D.A."/>
            <person name="Vasconcellos A.T."/>
            <person name="Abreu F."/>
            <person name="Lins U."/>
        </authorList>
    </citation>
    <scope>NUCLEOTIDE SEQUENCE [LARGE SCALE GENOMIC DNA]</scope>
    <source>
        <strain evidence="2 3">IT-1</strain>
    </source>
</reference>